<evidence type="ECO:0000313" key="2">
    <source>
        <dbReference type="Proteomes" id="UP000636709"/>
    </source>
</evidence>
<dbReference type="PANTHER" id="PTHR33257:SF20">
    <property type="entry name" value="LEGUME LECTIN DOMAIN-CONTAINING PROTEIN"/>
    <property type="match status" value="1"/>
</dbReference>
<keyword evidence="2" id="KW-1185">Reference proteome</keyword>
<organism evidence="1 2">
    <name type="scientific">Digitaria exilis</name>
    <dbReference type="NCBI Taxonomy" id="1010633"/>
    <lineage>
        <taxon>Eukaryota</taxon>
        <taxon>Viridiplantae</taxon>
        <taxon>Streptophyta</taxon>
        <taxon>Embryophyta</taxon>
        <taxon>Tracheophyta</taxon>
        <taxon>Spermatophyta</taxon>
        <taxon>Magnoliopsida</taxon>
        <taxon>Liliopsida</taxon>
        <taxon>Poales</taxon>
        <taxon>Poaceae</taxon>
        <taxon>PACMAD clade</taxon>
        <taxon>Panicoideae</taxon>
        <taxon>Panicodae</taxon>
        <taxon>Paniceae</taxon>
        <taxon>Anthephorinae</taxon>
        <taxon>Digitaria</taxon>
    </lineage>
</organism>
<name>A0A835ERA2_9POAL</name>
<dbReference type="PANTHER" id="PTHR33257">
    <property type="entry name" value="OS05G0165500 PROTEIN"/>
    <property type="match status" value="1"/>
</dbReference>
<dbReference type="EMBL" id="JACEFO010001756">
    <property type="protein sequence ID" value="KAF8708573.1"/>
    <property type="molecule type" value="Genomic_DNA"/>
</dbReference>
<dbReference type="OrthoDB" id="691043at2759"/>
<dbReference type="Proteomes" id="UP000636709">
    <property type="component" value="Unassembled WGS sequence"/>
</dbReference>
<protein>
    <submittedName>
        <fullName evidence="1">Uncharacterized protein</fullName>
    </submittedName>
</protein>
<accession>A0A835ERA2</accession>
<dbReference type="AlphaFoldDB" id="A0A835ERA2"/>
<dbReference type="InterPro" id="IPR007789">
    <property type="entry name" value="DUF688"/>
</dbReference>
<proteinExistence type="predicted"/>
<comment type="caution">
    <text evidence="1">The sequence shown here is derived from an EMBL/GenBank/DDBJ whole genome shotgun (WGS) entry which is preliminary data.</text>
</comment>
<sequence>MSELVALFAYYYAMDSNQLAPRRPISTRRRASVGGEVAMAMERASLATASFRVYYSLRPGAVPFLWESTPGTPKSAAAIAAATASVAPAEVAAGAGLPPISPPPSSYHAYSQLKKTGTRGRCRARSLCPAAGRVLRALLAALGIRRSFELTLRRRRRPQAYWIG</sequence>
<gene>
    <name evidence="1" type="ORF">HU200_029945</name>
</gene>
<evidence type="ECO:0000313" key="1">
    <source>
        <dbReference type="EMBL" id="KAF8708573.1"/>
    </source>
</evidence>
<reference evidence="1" key="1">
    <citation type="submission" date="2020-07" db="EMBL/GenBank/DDBJ databases">
        <title>Genome sequence and genetic diversity analysis of an under-domesticated orphan crop, white fonio (Digitaria exilis).</title>
        <authorList>
            <person name="Bennetzen J.L."/>
            <person name="Chen S."/>
            <person name="Ma X."/>
            <person name="Wang X."/>
            <person name="Yssel A.E.J."/>
            <person name="Chaluvadi S.R."/>
            <person name="Johnson M."/>
            <person name="Gangashetty P."/>
            <person name="Hamidou F."/>
            <person name="Sanogo M.D."/>
            <person name="Zwaenepoel A."/>
            <person name="Wallace J."/>
            <person name="Van De Peer Y."/>
            <person name="Van Deynze A."/>
        </authorList>
    </citation>
    <scope>NUCLEOTIDE SEQUENCE</scope>
    <source>
        <tissue evidence="1">Leaves</tissue>
    </source>
</reference>
<dbReference type="Pfam" id="PF05097">
    <property type="entry name" value="DUF688"/>
    <property type="match status" value="1"/>
</dbReference>